<dbReference type="Pfam" id="PF00076">
    <property type="entry name" value="RRM_1"/>
    <property type="match status" value="1"/>
</dbReference>
<feature type="coiled-coil region" evidence="12">
    <location>
        <begin position="723"/>
        <end position="750"/>
    </location>
</feature>
<dbReference type="Pfam" id="PF10443">
    <property type="entry name" value="RNA12"/>
    <property type="match status" value="1"/>
</dbReference>
<keyword evidence="11" id="KW-0694">RNA-binding</keyword>
<comment type="similarity">
    <text evidence="2 11">Belongs to the YME2 family.</text>
</comment>
<evidence type="ECO:0000256" key="11">
    <source>
        <dbReference type="RuleBase" id="RU367108"/>
    </source>
</evidence>
<keyword evidence="12" id="KW-0175">Coiled coil</keyword>
<sequence length="809" mass="94173">MFRVLQNQTSNSRIIFSRNDINCMNLPRSFVFSPPQKQQVLMRHKLFAFLAATPIEKVEKGQLYFDNYDNMRITAPIRWPLDFRRFLAGPNEEKLLGKLKSGEWFPAENELPYNFKIEGVKIRKKEDGMFVNFTFRVDQAQKEMALEEIIQRVQTFLKDKKDFLWFNINAHLVKGEPFIDDLIDRYPASRLRVEFQGPDVLTETLYKYLEPYGLIRDINLFPASSKDFSRYALVQYAKIRSAICAKNCVHGIIVNGTRLNIIYDHPIKMYKLYIWITTHPTISTISLPLIPFIIVAAVVGITYGLDLVCYFFVKSRITYYHLYQRLRENTINRFTTFREKSGDEIFSFSTKEQEDKLQNWLKDPPESFIVLLGPANSGKSALVNKIIRGRRNTLSIKCDDILDSRNKNERALELAKQVGCSSVFNLVIPLSKLGTLLADEVIGHKIFGLPSSVDDPTKKVLDMIENALYQTKYRSRKNSDEEFPIVVIDAYMIKYKENHDLWELFVKFATQLVEKKLAHVVFVSSNIGITNHLKSQAPSMEVKTLDLHEPDEVINLVDQYVRDKNIEIPEGLKEAVGKIGMHLTDLGLFIGKVRNGTNPNDALNDLVSEAKADIYRIAFRDDIEHEMSKEWSDIQFWEIMKELSKKEFIFYDITKSSPLFNDDDTPIKAMERSGLISISQLPNECSISIINPGKPLYQKAFAEISSDELFETKMKYKTAQYYLLLENKKIKEYEDELEKLVKIDSKWNNKWSSKWSFKWLFGNGHEVIDYRVKYLLLLLKKSLVRAKNHQKQIDELKQNYELILNRKGR</sequence>
<gene>
    <name evidence="15" type="ORF">C1645_820450</name>
</gene>
<keyword evidence="8 11" id="KW-0496">Mitochondrion</keyword>
<dbReference type="OrthoDB" id="10267654at2759"/>
<dbReference type="InterPro" id="IPR039627">
    <property type="entry name" value="Yme2_C"/>
</dbReference>
<keyword evidence="16" id="KW-1185">Reference proteome</keyword>
<dbReference type="Gene3D" id="3.40.50.300">
    <property type="entry name" value="P-loop containing nucleotide triphosphate hydrolases"/>
    <property type="match status" value="1"/>
</dbReference>
<dbReference type="Proteomes" id="UP000265703">
    <property type="component" value="Unassembled WGS sequence"/>
</dbReference>
<dbReference type="InterPro" id="IPR027417">
    <property type="entry name" value="P-loop_NTPase"/>
</dbReference>
<protein>
    <recommendedName>
        <fullName evidence="3 11">Mitochondrial escape protein 2</fullName>
    </recommendedName>
</protein>
<keyword evidence="9 11" id="KW-0472">Membrane</keyword>
<dbReference type="InterPro" id="IPR018850">
    <property type="entry name" value="Mt_escape_2_C"/>
</dbReference>
<dbReference type="PANTHER" id="PTHR32198">
    <property type="entry name" value="MITOCHONDRIAL ESCAPE PROTEIN 2"/>
    <property type="match status" value="1"/>
</dbReference>
<evidence type="ECO:0000256" key="9">
    <source>
        <dbReference type="ARBA" id="ARBA00023136"/>
    </source>
</evidence>
<name>A0A397T8C9_9GLOM</name>
<evidence type="ECO:0000256" key="5">
    <source>
        <dbReference type="ARBA" id="ARBA00022792"/>
    </source>
</evidence>
<evidence type="ECO:0000256" key="7">
    <source>
        <dbReference type="ARBA" id="ARBA00022989"/>
    </source>
</evidence>
<dbReference type="EMBL" id="QKYT01000122">
    <property type="protein sequence ID" value="RIA92615.1"/>
    <property type="molecule type" value="Genomic_DNA"/>
</dbReference>
<comment type="function">
    <text evidence="10 11">Plays a role in maintaining the mitochondrial genome and in controlling the mtDNA escape. Involved in the regulation of mtDNA nucleotide structure and number. May have a dispensable role in early maturation of pre-rRNA.</text>
</comment>
<evidence type="ECO:0000256" key="3">
    <source>
        <dbReference type="ARBA" id="ARBA00020222"/>
    </source>
</evidence>
<dbReference type="AlphaFoldDB" id="A0A397T8C9"/>
<comment type="caution">
    <text evidence="15">The sequence shown here is derived from an EMBL/GenBank/DDBJ whole genome shotgun (WGS) entry which is preliminary data.</text>
</comment>
<reference evidence="15 16" key="1">
    <citation type="submission" date="2018-06" db="EMBL/GenBank/DDBJ databases">
        <title>Comparative genomics reveals the genomic features of Rhizophagus irregularis, R. cerebriforme, R. diaphanum and Gigaspora rosea, and their symbiotic lifestyle signature.</title>
        <authorList>
            <person name="Morin E."/>
            <person name="San Clemente H."/>
            <person name="Chen E.C.H."/>
            <person name="De La Providencia I."/>
            <person name="Hainaut M."/>
            <person name="Kuo A."/>
            <person name="Kohler A."/>
            <person name="Murat C."/>
            <person name="Tang N."/>
            <person name="Roy S."/>
            <person name="Loubradou J."/>
            <person name="Henrissat B."/>
            <person name="Grigoriev I.V."/>
            <person name="Corradi N."/>
            <person name="Roux C."/>
            <person name="Martin F.M."/>
        </authorList>
    </citation>
    <scope>NUCLEOTIDE SEQUENCE [LARGE SCALE GENOMIC DNA]</scope>
    <source>
        <strain evidence="15 16">DAOM 227022</strain>
    </source>
</reference>
<evidence type="ECO:0000313" key="15">
    <source>
        <dbReference type="EMBL" id="RIA92615.1"/>
    </source>
</evidence>
<accession>A0A397T8C9</accession>
<evidence type="ECO:0000256" key="8">
    <source>
        <dbReference type="ARBA" id="ARBA00023128"/>
    </source>
</evidence>
<feature type="domain" description="Mitochondrial escape protein 2 C-terminal" evidence="14">
    <location>
        <begin position="351"/>
        <end position="743"/>
    </location>
</feature>
<keyword evidence="7 11" id="KW-1133">Transmembrane helix</keyword>
<evidence type="ECO:0000256" key="10">
    <source>
        <dbReference type="ARBA" id="ARBA00025276"/>
    </source>
</evidence>
<feature type="coiled-coil region" evidence="12">
    <location>
        <begin position="779"/>
        <end position="806"/>
    </location>
</feature>
<proteinExistence type="inferred from homology"/>
<dbReference type="InterPro" id="IPR035979">
    <property type="entry name" value="RBD_domain_sf"/>
</dbReference>
<evidence type="ECO:0000256" key="1">
    <source>
        <dbReference type="ARBA" id="ARBA00004434"/>
    </source>
</evidence>
<keyword evidence="11" id="KW-0507">mRNA processing</keyword>
<evidence type="ECO:0000313" key="16">
    <source>
        <dbReference type="Proteomes" id="UP000265703"/>
    </source>
</evidence>
<dbReference type="SUPFAM" id="SSF54928">
    <property type="entry name" value="RNA-binding domain, RBD"/>
    <property type="match status" value="1"/>
</dbReference>
<evidence type="ECO:0000259" key="14">
    <source>
        <dbReference type="Pfam" id="PF10443"/>
    </source>
</evidence>
<dbReference type="GO" id="GO:0006397">
    <property type="term" value="P:mRNA processing"/>
    <property type="evidence" value="ECO:0007669"/>
    <property type="project" value="UniProtKB-UniRule"/>
</dbReference>
<dbReference type="InterPro" id="IPR012677">
    <property type="entry name" value="Nucleotide-bd_a/b_plait_sf"/>
</dbReference>
<keyword evidence="6" id="KW-0809">Transit peptide</keyword>
<keyword evidence="5 11" id="KW-0999">Mitochondrion inner membrane</keyword>
<dbReference type="PANTHER" id="PTHR32198:SF2">
    <property type="entry name" value="MITOCHONDRIAL ESCAPE PROTEIN 2"/>
    <property type="match status" value="1"/>
</dbReference>
<evidence type="ECO:0000256" key="12">
    <source>
        <dbReference type="SAM" id="Coils"/>
    </source>
</evidence>
<organism evidence="15 16">
    <name type="scientific">Glomus cerebriforme</name>
    <dbReference type="NCBI Taxonomy" id="658196"/>
    <lineage>
        <taxon>Eukaryota</taxon>
        <taxon>Fungi</taxon>
        <taxon>Fungi incertae sedis</taxon>
        <taxon>Mucoromycota</taxon>
        <taxon>Glomeromycotina</taxon>
        <taxon>Glomeromycetes</taxon>
        <taxon>Glomerales</taxon>
        <taxon>Glomeraceae</taxon>
        <taxon>Glomus</taxon>
    </lineage>
</organism>
<evidence type="ECO:0000256" key="4">
    <source>
        <dbReference type="ARBA" id="ARBA00022692"/>
    </source>
</evidence>
<dbReference type="Gene3D" id="3.30.70.330">
    <property type="match status" value="1"/>
</dbReference>
<dbReference type="GO" id="GO:0003723">
    <property type="term" value="F:RNA binding"/>
    <property type="evidence" value="ECO:0007669"/>
    <property type="project" value="UniProtKB-UniRule"/>
</dbReference>
<dbReference type="InterPro" id="IPR000504">
    <property type="entry name" value="RRM_dom"/>
</dbReference>
<dbReference type="STRING" id="658196.A0A397T8C9"/>
<dbReference type="GO" id="GO:0005743">
    <property type="term" value="C:mitochondrial inner membrane"/>
    <property type="evidence" value="ECO:0007669"/>
    <property type="project" value="UniProtKB-SubCell"/>
</dbReference>
<evidence type="ECO:0000256" key="2">
    <source>
        <dbReference type="ARBA" id="ARBA00010320"/>
    </source>
</evidence>
<comment type="subcellular location">
    <subcellularLocation>
        <location evidence="1 11">Mitochondrion inner membrane</location>
        <topology evidence="1 11">Single-pass membrane protein</topology>
    </subcellularLocation>
</comment>
<dbReference type="SUPFAM" id="SSF52540">
    <property type="entry name" value="P-loop containing nucleoside triphosphate hydrolases"/>
    <property type="match status" value="1"/>
</dbReference>
<evidence type="ECO:0000259" key="13">
    <source>
        <dbReference type="Pfam" id="PF00076"/>
    </source>
</evidence>
<evidence type="ECO:0000256" key="6">
    <source>
        <dbReference type="ARBA" id="ARBA00022946"/>
    </source>
</evidence>
<feature type="transmembrane region" description="Helical" evidence="11">
    <location>
        <begin position="289"/>
        <end position="313"/>
    </location>
</feature>
<feature type="domain" description="RRM" evidence="13">
    <location>
        <begin position="193"/>
        <end position="259"/>
    </location>
</feature>
<keyword evidence="4 11" id="KW-0812">Transmembrane</keyword>